<dbReference type="GeneID" id="15613156"/>
<organismHost>
    <name type="scientific">Choristoneura fumiferana</name>
    <name type="common">Spruce budworm moth</name>
    <name type="synonym">Archips fumiferana</name>
    <dbReference type="NCBI Taxonomy" id="7141"/>
</organismHost>
<organism evidence="1 2">
    <name type="scientific">Choristoneura biennis entomopoxvirus</name>
    <name type="common">CbEPV</name>
    <dbReference type="NCBI Taxonomy" id="10288"/>
    <lineage>
        <taxon>Viruses</taxon>
        <taxon>Varidnaviria</taxon>
        <taxon>Bamfordvirae</taxon>
        <taxon>Nucleocytoviricota</taxon>
        <taxon>Pokkesviricetes</taxon>
        <taxon>Chitovirales</taxon>
        <taxon>Poxviridae</taxon>
        <taxon>Entomopoxvirinae</taxon>
        <taxon>Betaentomopoxvirus</taxon>
        <taxon>Betaentomopoxvirus cbiennis</taxon>
    </lineage>
</organism>
<dbReference type="Proteomes" id="UP000792220">
    <property type="component" value="Genome"/>
</dbReference>
<evidence type="ECO:0000313" key="2">
    <source>
        <dbReference type="Proteomes" id="UP000792220"/>
    </source>
</evidence>
<dbReference type="KEGG" id="vg:15613156"/>
<dbReference type="EMBL" id="HF679132">
    <property type="protein sequence ID" value="CCU55734.1"/>
    <property type="molecule type" value="Genomic_DNA"/>
</dbReference>
<gene>
    <name evidence="1" type="ORF">CHBEV_166</name>
</gene>
<accession>A0A916KPK9</accession>
<proteinExistence type="predicted"/>
<sequence length="63" mass="7327">MSSSNILYLIMPLEIENIDINDDLNKNNYNHKTNISTNDIIDSINDNIDYRNLLISENDNNNK</sequence>
<reference evidence="1" key="1">
    <citation type="journal article" date="2013" name="J. Virol.">
        <title>New Insights into the Evolution of Entomopoxvirinae from the Complete Genome Sequences of Four Entomopoxviruses Infecting Adoxophyes honmai, Choristoneura biennis, Choristoneura rosaceana, and Mythimna separata.</title>
        <authorList>
            <person name="Theze J."/>
            <person name="Takatsuka J."/>
            <person name="Li Z."/>
            <person name="Gallais J."/>
            <person name="Doucet D."/>
            <person name="Arif B."/>
            <person name="Nakai M."/>
            <person name="Herniou E.A."/>
        </authorList>
    </citation>
    <scope>NUCLEOTIDE SEQUENCE</scope>
</reference>
<dbReference type="RefSeq" id="YP_008004236.1">
    <property type="nucleotide sequence ID" value="NC_021248.1"/>
</dbReference>
<evidence type="ECO:0000313" key="1">
    <source>
        <dbReference type="EMBL" id="CCU55734.1"/>
    </source>
</evidence>
<name>A0A916KPK9_CBEPV</name>
<protein>
    <submittedName>
        <fullName evidence="1">Uncharacterized protein</fullName>
    </submittedName>
</protein>
<keyword evidence="2" id="KW-1185">Reference proteome</keyword>